<dbReference type="Pfam" id="PF02909">
    <property type="entry name" value="TetR_C_1"/>
    <property type="match status" value="1"/>
</dbReference>
<keyword evidence="2 4" id="KW-0238">DNA-binding</keyword>
<feature type="DNA-binding region" description="H-T-H motif" evidence="4">
    <location>
        <begin position="48"/>
        <end position="67"/>
    </location>
</feature>
<name>A0A076ERZ1_RHOOP</name>
<evidence type="ECO:0000313" key="8">
    <source>
        <dbReference type="Proteomes" id="UP000028488"/>
    </source>
</evidence>
<dbReference type="Pfam" id="PF00440">
    <property type="entry name" value="TetR_N"/>
    <property type="match status" value="1"/>
</dbReference>
<evidence type="ECO:0000256" key="3">
    <source>
        <dbReference type="ARBA" id="ARBA00023163"/>
    </source>
</evidence>
<dbReference type="PANTHER" id="PTHR30055">
    <property type="entry name" value="HTH-TYPE TRANSCRIPTIONAL REGULATOR RUTR"/>
    <property type="match status" value="1"/>
</dbReference>
<organism evidence="7 8">
    <name type="scientific">Rhodococcus opacus</name>
    <name type="common">Nocardia opaca</name>
    <dbReference type="NCBI Taxonomy" id="37919"/>
    <lineage>
        <taxon>Bacteria</taxon>
        <taxon>Bacillati</taxon>
        <taxon>Actinomycetota</taxon>
        <taxon>Actinomycetes</taxon>
        <taxon>Mycobacteriales</taxon>
        <taxon>Nocardiaceae</taxon>
        <taxon>Rhodococcus</taxon>
    </lineage>
</organism>
<dbReference type="Gene3D" id="1.10.357.10">
    <property type="entry name" value="Tetracycline Repressor, domain 2"/>
    <property type="match status" value="1"/>
</dbReference>
<dbReference type="GO" id="GO:0045892">
    <property type="term" value="P:negative regulation of DNA-templated transcription"/>
    <property type="evidence" value="ECO:0007669"/>
    <property type="project" value="InterPro"/>
</dbReference>
<dbReference type="Gene3D" id="1.10.10.60">
    <property type="entry name" value="Homeodomain-like"/>
    <property type="match status" value="1"/>
</dbReference>
<feature type="domain" description="HTH tetR-type" evidence="6">
    <location>
        <begin position="25"/>
        <end position="85"/>
    </location>
</feature>
<reference evidence="7 8" key="1">
    <citation type="submission" date="2014-07" db="EMBL/GenBank/DDBJ databases">
        <title>Genome Sequence of Rhodococcus opacus Strain R7, a Biodegrader of Mono- and Polycyclic Aromatic Hydrocarbons.</title>
        <authorList>
            <person name="Di Gennaro P."/>
            <person name="Zampolli J."/>
            <person name="Presti I."/>
            <person name="Cappelletti M."/>
            <person name="D'Ursi P."/>
            <person name="Orro A."/>
            <person name="Mezzelani A."/>
            <person name="Milanesi L."/>
        </authorList>
    </citation>
    <scope>NUCLEOTIDE SEQUENCE [LARGE SCALE GENOMIC DNA]</scope>
    <source>
        <strain evidence="7 8">R7</strain>
    </source>
</reference>
<dbReference type="PROSITE" id="PS50977">
    <property type="entry name" value="HTH_TETR_2"/>
    <property type="match status" value="1"/>
</dbReference>
<evidence type="ECO:0000256" key="2">
    <source>
        <dbReference type="ARBA" id="ARBA00023125"/>
    </source>
</evidence>
<accession>A0A076ERZ1</accession>
<dbReference type="EMBL" id="CP008947">
    <property type="protein sequence ID" value="AII07913.1"/>
    <property type="molecule type" value="Genomic_DNA"/>
</dbReference>
<dbReference type="GO" id="GO:0000976">
    <property type="term" value="F:transcription cis-regulatory region binding"/>
    <property type="evidence" value="ECO:0007669"/>
    <property type="project" value="TreeGrafter"/>
</dbReference>
<keyword evidence="1" id="KW-0805">Transcription regulation</keyword>
<dbReference type="SUPFAM" id="SSF48498">
    <property type="entry name" value="Tetracyclin repressor-like, C-terminal domain"/>
    <property type="match status" value="1"/>
</dbReference>
<evidence type="ECO:0000259" key="6">
    <source>
        <dbReference type="PROSITE" id="PS50977"/>
    </source>
</evidence>
<dbReference type="SUPFAM" id="SSF46689">
    <property type="entry name" value="Homeodomain-like"/>
    <property type="match status" value="1"/>
</dbReference>
<dbReference type="InterPro" id="IPR036271">
    <property type="entry name" value="Tet_transcr_reg_TetR-rel_C_sf"/>
</dbReference>
<dbReference type="InterPro" id="IPR050109">
    <property type="entry name" value="HTH-type_TetR-like_transc_reg"/>
</dbReference>
<evidence type="ECO:0000256" key="5">
    <source>
        <dbReference type="SAM" id="MobiDB-lite"/>
    </source>
</evidence>
<dbReference type="InterPro" id="IPR009057">
    <property type="entry name" value="Homeodomain-like_sf"/>
</dbReference>
<evidence type="ECO:0000256" key="1">
    <source>
        <dbReference type="ARBA" id="ARBA00023015"/>
    </source>
</evidence>
<dbReference type="RefSeq" id="WP_128640790.1">
    <property type="nucleotide sequence ID" value="NZ_CP008947.1"/>
</dbReference>
<gene>
    <name evidence="7" type="ORF">EP51_26050</name>
</gene>
<evidence type="ECO:0000313" key="7">
    <source>
        <dbReference type="EMBL" id="AII07913.1"/>
    </source>
</evidence>
<sequence length="238" mass="25353">MVTQPRTAELLWGSSERPKRGPKPALSLEQIVATAISMADAEGLATLSMQRLAEDLGFTKMSLYRYTPGKAELTALMLDAALGPAPDLSEIDGGWRAALHEWALRMWAGLRRHPWVVDVAVGPRVLGPNELDWLETGLEALRDTALTGGERLDAVVLITGHVRSLAQQATAPGAETDTPEQSLNAIMTGILADHADRYPQVTAAFASASSTSGQDDALEFGLARIFDGLAALVAARAD</sequence>
<proteinExistence type="predicted"/>
<dbReference type="GO" id="GO:0003700">
    <property type="term" value="F:DNA-binding transcription factor activity"/>
    <property type="evidence" value="ECO:0007669"/>
    <property type="project" value="TreeGrafter"/>
</dbReference>
<dbReference type="PANTHER" id="PTHR30055:SF151">
    <property type="entry name" value="TRANSCRIPTIONAL REGULATORY PROTEIN"/>
    <property type="match status" value="1"/>
</dbReference>
<feature type="region of interest" description="Disordered" evidence="5">
    <location>
        <begin position="1"/>
        <end position="24"/>
    </location>
</feature>
<dbReference type="AlphaFoldDB" id="A0A076ERZ1"/>
<protein>
    <submittedName>
        <fullName evidence="7">TetR family transcriptional regulator</fullName>
    </submittedName>
</protein>
<dbReference type="Proteomes" id="UP000028488">
    <property type="component" value="Chromosome"/>
</dbReference>
<dbReference type="eggNOG" id="COG1309">
    <property type="taxonomic scope" value="Bacteria"/>
</dbReference>
<dbReference type="InterPro" id="IPR001647">
    <property type="entry name" value="HTH_TetR"/>
</dbReference>
<keyword evidence="3" id="KW-0804">Transcription</keyword>
<evidence type="ECO:0000256" key="4">
    <source>
        <dbReference type="PROSITE-ProRule" id="PRU00335"/>
    </source>
</evidence>
<dbReference type="InterPro" id="IPR004111">
    <property type="entry name" value="Repressor_TetR_C"/>
</dbReference>